<dbReference type="EMBL" id="VOGB01000004">
    <property type="protein sequence ID" value="MQM72315.1"/>
    <property type="molecule type" value="Genomic_DNA"/>
</dbReference>
<gene>
    <name evidence="2" type="ORF">FRC53_02560</name>
</gene>
<sequence>MYLKGIAFFPRFKNSDIAELADTHPEWDRAVRDLALSVAKTAPKTIVYLSQGEPSFTDALAVLYQPGLMGKCGDRWLQMTGDLNLMNDFHDRLNESGVDAVFINDTEAERYDITPVIPQPLNAAVTAIDRVYPDHESVVVNVGGVDHTTLYRAGRILRQAIESGDRDVMIAVAADQRQAGGFLEALEGQDTAGLMALLEKPAESGDLAADIMAAGATDGIYTRWHDLGKEGLTGVGRLDYDLDRDDPTYESLLAQIDRKRTAAHRKVLSGADPYVGLAMAAVEKWVRENAQLDSELFLEKYKTDYPDDVARMIDSVEASGVFVTLYKSGEVRGWAGGFRPTAPDISREIVKTAIAAASEDPRFLQIETEELNQITAKVDIVMNVEDVWALSEIDPKKEGVVVEKGLRASFVMPDVSFASAEQAVAKAKERAGIPADEPDDEREFGGDKLFIRKFTVETHALDA</sequence>
<accession>A0A6L5GPW9</accession>
<proteinExistence type="predicted"/>
<keyword evidence="3" id="KW-1185">Reference proteome</keyword>
<dbReference type="InterPro" id="IPR002733">
    <property type="entry name" value="AMMECR1_domain"/>
</dbReference>
<dbReference type="Gene3D" id="3.40.830.10">
    <property type="entry name" value="LigB-like"/>
    <property type="match status" value="1"/>
</dbReference>
<evidence type="ECO:0000259" key="1">
    <source>
        <dbReference type="PROSITE" id="PS51112"/>
    </source>
</evidence>
<reference evidence="2" key="1">
    <citation type="journal article" date="2020" name="Appl. Environ. Microbiol.">
        <title>Medium-Chain Fatty Acid Synthesis by 'Candidatus Weimeria bifida' gen. nov., sp. nov., and 'Candidatus Pseudoramibacter fermentans' sp. nov.</title>
        <authorList>
            <person name="Scarborough M.J."/>
            <person name="Myers K.S."/>
            <person name="Donohue T.J."/>
            <person name="Noguera D.R."/>
        </authorList>
    </citation>
    <scope>NUCLEOTIDE SEQUENCE</scope>
    <source>
        <strain evidence="2">EUB1.1</strain>
    </source>
</reference>
<evidence type="ECO:0000313" key="3">
    <source>
        <dbReference type="Proteomes" id="UP000473648"/>
    </source>
</evidence>
<protein>
    <submittedName>
        <fullName evidence="2">AMMECR1 domain-containing protein</fullName>
    </submittedName>
</protein>
<feature type="domain" description="AMMECR1" evidence="1">
    <location>
        <begin position="269"/>
        <end position="463"/>
    </location>
</feature>
<dbReference type="Gene3D" id="3.30.700.20">
    <property type="entry name" value="Hypothetical protein ph0010, domain 1"/>
    <property type="match status" value="1"/>
</dbReference>
<dbReference type="Proteomes" id="UP000473648">
    <property type="component" value="Unassembled WGS sequence"/>
</dbReference>
<dbReference type="InterPro" id="IPR036071">
    <property type="entry name" value="AMMECR1_dom_sf"/>
</dbReference>
<name>A0A6L5GPW9_9FIRM</name>
<organism evidence="2 3">
    <name type="scientific">Candidatus Pseudoramibacter fermentans</name>
    <dbReference type="NCBI Taxonomy" id="2594427"/>
    <lineage>
        <taxon>Bacteria</taxon>
        <taxon>Bacillati</taxon>
        <taxon>Bacillota</taxon>
        <taxon>Clostridia</taxon>
        <taxon>Eubacteriales</taxon>
        <taxon>Eubacteriaceae</taxon>
        <taxon>Pseudoramibacter</taxon>
    </lineage>
</organism>
<comment type="caution">
    <text evidence="2">The sequence shown here is derived from an EMBL/GenBank/DDBJ whole genome shotgun (WGS) entry which is preliminary data.</text>
</comment>
<dbReference type="InterPro" id="IPR027485">
    <property type="entry name" value="AMMECR1_N"/>
</dbReference>
<dbReference type="PROSITE" id="PS51112">
    <property type="entry name" value="AMMECR1"/>
    <property type="match status" value="1"/>
</dbReference>
<dbReference type="Pfam" id="PF01871">
    <property type="entry name" value="AMMECR1"/>
    <property type="match status" value="1"/>
</dbReference>
<dbReference type="SUPFAM" id="SSF143447">
    <property type="entry name" value="AMMECR1-like"/>
    <property type="match status" value="1"/>
</dbReference>
<dbReference type="AlphaFoldDB" id="A0A6L5GPW9"/>
<evidence type="ECO:0000313" key="2">
    <source>
        <dbReference type="EMBL" id="MQM72315.1"/>
    </source>
</evidence>